<dbReference type="EMBL" id="LAZR01067815">
    <property type="protein sequence ID" value="KKK50842.1"/>
    <property type="molecule type" value="Genomic_DNA"/>
</dbReference>
<accession>A0A0F8W2A6</accession>
<gene>
    <name evidence="1" type="ORF">LCGC14_3120970</name>
</gene>
<sequence length="44" mass="4700">MRFLAFLTLLFATLQTVSAQENAMVSGTILDMRTKAPISGVVVG</sequence>
<proteinExistence type="predicted"/>
<comment type="caution">
    <text evidence="1">The sequence shown here is derived from an EMBL/GenBank/DDBJ whole genome shotgun (WGS) entry which is preliminary data.</text>
</comment>
<reference evidence="1" key="1">
    <citation type="journal article" date="2015" name="Nature">
        <title>Complex archaea that bridge the gap between prokaryotes and eukaryotes.</title>
        <authorList>
            <person name="Spang A."/>
            <person name="Saw J.H."/>
            <person name="Jorgensen S.L."/>
            <person name="Zaremba-Niedzwiedzka K."/>
            <person name="Martijn J."/>
            <person name="Lind A.E."/>
            <person name="van Eijk R."/>
            <person name="Schleper C."/>
            <person name="Guy L."/>
            <person name="Ettema T.J."/>
        </authorList>
    </citation>
    <scope>NUCLEOTIDE SEQUENCE</scope>
</reference>
<name>A0A0F8W2A6_9ZZZZ</name>
<feature type="non-terminal residue" evidence="1">
    <location>
        <position position="44"/>
    </location>
</feature>
<evidence type="ECO:0000313" key="1">
    <source>
        <dbReference type="EMBL" id="KKK50842.1"/>
    </source>
</evidence>
<protein>
    <submittedName>
        <fullName evidence="1">Uncharacterized protein</fullName>
    </submittedName>
</protein>
<organism evidence="1">
    <name type="scientific">marine sediment metagenome</name>
    <dbReference type="NCBI Taxonomy" id="412755"/>
    <lineage>
        <taxon>unclassified sequences</taxon>
        <taxon>metagenomes</taxon>
        <taxon>ecological metagenomes</taxon>
    </lineage>
</organism>
<dbReference type="AlphaFoldDB" id="A0A0F8W2A6"/>